<dbReference type="Proteomes" id="UP000729357">
    <property type="component" value="Unassembled WGS sequence"/>
</dbReference>
<keyword evidence="3" id="KW-1185">Reference proteome</keyword>
<organism evidence="2 3">
    <name type="scientific">Aureobasidium melanogenum</name>
    <name type="common">Aureobasidium pullulans var. melanogenum</name>
    <dbReference type="NCBI Taxonomy" id="46634"/>
    <lineage>
        <taxon>Eukaryota</taxon>
        <taxon>Fungi</taxon>
        <taxon>Dikarya</taxon>
        <taxon>Ascomycota</taxon>
        <taxon>Pezizomycotina</taxon>
        <taxon>Dothideomycetes</taxon>
        <taxon>Dothideomycetidae</taxon>
        <taxon>Dothideales</taxon>
        <taxon>Saccotheciaceae</taxon>
        <taxon>Aureobasidium</taxon>
    </lineage>
</organism>
<sequence length="194" mass="21600">MEIVNQNLNLATAQRLTEDRTTAQKDIRESCDEVHQSIKESRDAILEAQATRRPSPPPPSILLNGPKKLRKRAGDHDIRATSALHRRKPSWQGSIGSVKTFTQRCGSKGREVFRSRRVGQKLIAGYETSVLTDVHYTAVGEDRSLAAMYQTSLGQESTLSNIRSAVDNGYTLLVRVSVCCHPHKQANHNTLRSV</sequence>
<gene>
    <name evidence="2" type="ORF">KCU98_g3680</name>
</gene>
<evidence type="ECO:0000256" key="1">
    <source>
        <dbReference type="SAM" id="MobiDB-lite"/>
    </source>
</evidence>
<evidence type="ECO:0000313" key="3">
    <source>
        <dbReference type="Proteomes" id="UP000729357"/>
    </source>
</evidence>
<feature type="non-terminal residue" evidence="2">
    <location>
        <position position="194"/>
    </location>
</feature>
<proteinExistence type="predicted"/>
<protein>
    <submittedName>
        <fullName evidence="2">Uncharacterized protein</fullName>
    </submittedName>
</protein>
<dbReference type="AlphaFoldDB" id="A0A9P8FZ82"/>
<feature type="region of interest" description="Disordered" evidence="1">
    <location>
        <begin position="48"/>
        <end position="74"/>
    </location>
</feature>
<reference evidence="2" key="2">
    <citation type="submission" date="2021-08" db="EMBL/GenBank/DDBJ databases">
        <authorList>
            <person name="Gostincar C."/>
            <person name="Sun X."/>
            <person name="Song Z."/>
            <person name="Gunde-Cimerman N."/>
        </authorList>
    </citation>
    <scope>NUCLEOTIDE SEQUENCE</scope>
    <source>
        <strain evidence="2">EXF-9298</strain>
    </source>
</reference>
<accession>A0A9P8FZ82</accession>
<reference evidence="2" key="1">
    <citation type="journal article" date="2021" name="J Fungi (Basel)">
        <title>Virulence traits and population genomics of the black yeast Aureobasidium melanogenum.</title>
        <authorList>
            <person name="Cernosa A."/>
            <person name="Sun X."/>
            <person name="Gostincar C."/>
            <person name="Fang C."/>
            <person name="Gunde-Cimerman N."/>
            <person name="Song Z."/>
        </authorList>
    </citation>
    <scope>NUCLEOTIDE SEQUENCE</scope>
    <source>
        <strain evidence="2">EXF-9298</strain>
    </source>
</reference>
<comment type="caution">
    <text evidence="2">The sequence shown here is derived from an EMBL/GenBank/DDBJ whole genome shotgun (WGS) entry which is preliminary data.</text>
</comment>
<evidence type="ECO:0000313" key="2">
    <source>
        <dbReference type="EMBL" id="KAG9986958.1"/>
    </source>
</evidence>
<dbReference type="EMBL" id="JAHFXS010000263">
    <property type="protein sequence ID" value="KAG9986958.1"/>
    <property type="molecule type" value="Genomic_DNA"/>
</dbReference>
<name>A0A9P8FZ82_AURME</name>